<comment type="caution">
    <text evidence="2">The sequence shown here is derived from an EMBL/GenBank/DDBJ whole genome shotgun (WGS) entry which is preliminary data.</text>
</comment>
<feature type="transmembrane region" description="Helical" evidence="1">
    <location>
        <begin position="89"/>
        <end position="109"/>
    </location>
</feature>
<keyword evidence="1" id="KW-0812">Transmembrane</keyword>
<name>A0ABW4HU02_9BACI</name>
<protein>
    <submittedName>
        <fullName evidence="2">Uncharacterized protein</fullName>
    </submittedName>
</protein>
<accession>A0ABW4HU02</accession>
<proteinExistence type="predicted"/>
<sequence>MKIIQIIFSLFPIPFLFHYYEYNSHLAKQEAVFLFPGFLLFIIIVGILMRKIKLSLFLAFSILMTIISLLLGNLFIVDDGSWFKPFGRDVAIIFISIVYILGQSIVRWISRPIP</sequence>
<feature type="transmembrane region" description="Helical" evidence="1">
    <location>
        <begin position="31"/>
        <end position="49"/>
    </location>
</feature>
<keyword evidence="1" id="KW-1133">Transmembrane helix</keyword>
<evidence type="ECO:0000313" key="2">
    <source>
        <dbReference type="EMBL" id="MFD1609073.1"/>
    </source>
</evidence>
<gene>
    <name evidence="2" type="ORF">ACFSBH_15770</name>
</gene>
<dbReference type="RefSeq" id="WP_379598492.1">
    <property type="nucleotide sequence ID" value="NZ_JBHUDE010000147.1"/>
</dbReference>
<dbReference type="Proteomes" id="UP001597221">
    <property type="component" value="Unassembled WGS sequence"/>
</dbReference>
<keyword evidence="3" id="KW-1185">Reference proteome</keyword>
<keyword evidence="1" id="KW-0472">Membrane</keyword>
<evidence type="ECO:0000256" key="1">
    <source>
        <dbReference type="SAM" id="Phobius"/>
    </source>
</evidence>
<feature type="transmembrane region" description="Helical" evidence="1">
    <location>
        <begin position="56"/>
        <end position="77"/>
    </location>
</feature>
<reference evidence="3" key="1">
    <citation type="journal article" date="2019" name="Int. J. Syst. Evol. Microbiol.">
        <title>The Global Catalogue of Microorganisms (GCM) 10K type strain sequencing project: providing services to taxonomists for standard genome sequencing and annotation.</title>
        <authorList>
            <consortium name="The Broad Institute Genomics Platform"/>
            <consortium name="The Broad Institute Genome Sequencing Center for Infectious Disease"/>
            <person name="Wu L."/>
            <person name="Ma J."/>
        </authorList>
    </citation>
    <scope>NUCLEOTIDE SEQUENCE [LARGE SCALE GENOMIC DNA]</scope>
    <source>
        <strain evidence="3">CGMCC 1.12376</strain>
    </source>
</reference>
<evidence type="ECO:0000313" key="3">
    <source>
        <dbReference type="Proteomes" id="UP001597221"/>
    </source>
</evidence>
<organism evidence="2 3">
    <name type="scientific">Oceanobacillus luteolus</name>
    <dbReference type="NCBI Taxonomy" id="1274358"/>
    <lineage>
        <taxon>Bacteria</taxon>
        <taxon>Bacillati</taxon>
        <taxon>Bacillota</taxon>
        <taxon>Bacilli</taxon>
        <taxon>Bacillales</taxon>
        <taxon>Bacillaceae</taxon>
        <taxon>Oceanobacillus</taxon>
    </lineage>
</organism>
<dbReference type="EMBL" id="JBHUDE010000147">
    <property type="protein sequence ID" value="MFD1609073.1"/>
    <property type="molecule type" value="Genomic_DNA"/>
</dbReference>